<dbReference type="InterPro" id="IPR036890">
    <property type="entry name" value="HATPase_C_sf"/>
</dbReference>
<dbReference type="RefSeq" id="WP_249059944.1">
    <property type="nucleotide sequence ID" value="NZ_JALZWP010000015.1"/>
</dbReference>
<evidence type="ECO:0000259" key="1">
    <source>
        <dbReference type="Pfam" id="PF10090"/>
    </source>
</evidence>
<sequence length="218" mass="23273">MMRHGYPSPSGKDAGLSPAKPDLSALIAARICHDLISPLGAIGNGVELLELSKTAAGPELALVHDSVQQAQARIRLFRIAFGSVSADQAIGAEELRGILRDYSAQLRFDLDWTPLQSQPKPMVKLGLLALLCLETVLPHGGVAQCSLSQDGLHFIARTERPKLYDALWQALDGGAPWPDDLRAAHVQFPALAQAVTAEGMALRVRTGTDGVDLQITAD</sequence>
<name>A0ABT0M4G0_9RHOB</name>
<keyword evidence="3" id="KW-1185">Reference proteome</keyword>
<evidence type="ECO:0000313" key="2">
    <source>
        <dbReference type="EMBL" id="MCL1629741.1"/>
    </source>
</evidence>
<dbReference type="EMBL" id="JALZWP010000015">
    <property type="protein sequence ID" value="MCL1629741.1"/>
    <property type="molecule type" value="Genomic_DNA"/>
</dbReference>
<dbReference type="Gene3D" id="1.10.287.130">
    <property type="match status" value="1"/>
</dbReference>
<dbReference type="Pfam" id="PF10090">
    <property type="entry name" value="HPTransfase"/>
    <property type="match status" value="1"/>
</dbReference>
<accession>A0ABT0M4G0</accession>
<comment type="caution">
    <text evidence="2">The sequence shown here is derived from an EMBL/GenBank/DDBJ whole genome shotgun (WGS) entry which is preliminary data.</text>
</comment>
<reference evidence="2 3" key="1">
    <citation type="submission" date="2022-05" db="EMBL/GenBank/DDBJ databases">
        <title>Seasonal and diel survey of microbial diversity of the Tyrrhenian coast.</title>
        <authorList>
            <person name="Gattoni G."/>
            <person name="Corral P."/>
        </authorList>
    </citation>
    <scope>NUCLEOTIDE SEQUENCE [LARGE SCALE GENOMIC DNA]</scope>
    <source>
        <strain evidence="2 3">V10</strain>
    </source>
</reference>
<evidence type="ECO:0000313" key="3">
    <source>
        <dbReference type="Proteomes" id="UP001202550"/>
    </source>
</evidence>
<dbReference type="Gene3D" id="3.30.565.10">
    <property type="entry name" value="Histidine kinase-like ATPase, C-terminal domain"/>
    <property type="match status" value="1"/>
</dbReference>
<proteinExistence type="predicted"/>
<dbReference type="Proteomes" id="UP001202550">
    <property type="component" value="Unassembled WGS sequence"/>
</dbReference>
<protein>
    <submittedName>
        <fullName evidence="2">Histidine phosphotransferase family protein</fullName>
    </submittedName>
</protein>
<organism evidence="2 3">
    <name type="scientific">Roseinatronobacter domitianus</name>
    <dbReference type="NCBI Taxonomy" id="2940293"/>
    <lineage>
        <taxon>Bacteria</taxon>
        <taxon>Pseudomonadati</taxon>
        <taxon>Pseudomonadota</taxon>
        <taxon>Alphaproteobacteria</taxon>
        <taxon>Rhodobacterales</taxon>
        <taxon>Paracoccaceae</taxon>
        <taxon>Roseinatronobacter</taxon>
    </lineage>
</organism>
<dbReference type="InterPro" id="IPR018762">
    <property type="entry name" value="ChpT_C"/>
</dbReference>
<feature type="domain" description="Histidine phosphotransferase ChpT C-terminal" evidence="1">
    <location>
        <begin position="93"/>
        <end position="207"/>
    </location>
</feature>
<gene>
    <name evidence="2" type="ORF">M3N55_13470</name>
</gene>